<reference evidence="12 13" key="1">
    <citation type="journal article" date="2022" name="Gigascience">
        <title>A chromosome-level genome assembly and annotation of the desert horned lizard, Phrynosoma platyrhinos, provides insight into chromosomal rearrangements among reptiles.</title>
        <authorList>
            <person name="Koochekian N."/>
            <person name="Ascanio A."/>
            <person name="Farleigh K."/>
            <person name="Card D.C."/>
            <person name="Schield D.R."/>
            <person name="Castoe T.A."/>
            <person name="Jezkova T."/>
        </authorList>
    </citation>
    <scope>NUCLEOTIDE SEQUENCE [LARGE SCALE GENOMIC DNA]</scope>
    <source>
        <strain evidence="12">NK-2021</strain>
    </source>
</reference>
<evidence type="ECO:0000256" key="9">
    <source>
        <dbReference type="ARBA" id="ARBA00023180"/>
    </source>
</evidence>
<name>A0ABQ7TMH7_PHRPL</name>
<evidence type="ECO:0000313" key="12">
    <source>
        <dbReference type="EMBL" id="KAH0630662.1"/>
    </source>
</evidence>
<dbReference type="SUPFAM" id="SSF54452">
    <property type="entry name" value="MHC antigen-recognition domain"/>
    <property type="match status" value="2"/>
</dbReference>
<dbReference type="InterPro" id="IPR037055">
    <property type="entry name" value="MHC_I-like_Ag-recog_sf"/>
</dbReference>
<keyword evidence="3" id="KW-0812">Transmembrane</keyword>
<comment type="caution">
    <text evidence="12">The sequence shown here is derived from an EMBL/GenBank/DDBJ whole genome shotgun (WGS) entry which is preliminary data.</text>
</comment>
<evidence type="ECO:0000256" key="4">
    <source>
        <dbReference type="ARBA" id="ARBA00022729"/>
    </source>
</evidence>
<evidence type="ECO:0000256" key="5">
    <source>
        <dbReference type="ARBA" id="ARBA00022859"/>
    </source>
</evidence>
<keyword evidence="5" id="KW-0391">Immunity</keyword>
<gene>
    <name evidence="12" type="ORF">JD844_013924</name>
</gene>
<dbReference type="EMBL" id="JAIPUX010000439">
    <property type="protein sequence ID" value="KAH0630662.1"/>
    <property type="molecule type" value="Genomic_DNA"/>
</dbReference>
<evidence type="ECO:0000256" key="3">
    <source>
        <dbReference type="ARBA" id="ARBA00022692"/>
    </source>
</evidence>
<feature type="domain" description="MHC class I-like antigen recognition-like" evidence="11">
    <location>
        <begin position="3"/>
        <end position="77"/>
    </location>
</feature>
<comment type="subcellular location">
    <subcellularLocation>
        <location evidence="1">Membrane</location>
        <topology evidence="1">Single-pass type I membrane protein</topology>
    </subcellularLocation>
</comment>
<evidence type="ECO:0000256" key="1">
    <source>
        <dbReference type="ARBA" id="ARBA00004479"/>
    </source>
</evidence>
<sequence>MRKDGSKGGFWEYAYEGRTYITLDKETLTWTAADVPAQITKRKWDAEPTIALYWKGYLEEECIEWLQKYLDYGKETLLRRAFPSSHSLRYYYTAVSEPSDLLPQFSILGYVDDQLISQYDSYTRTKQPGAPWMKKVEENYPSYWKEGTKVSEDTEMFFRESLMTARNRFNQSGVEGGVCVSGGYKNSSVCCLNILQQRRALLHASPAPPAAAPQATLERRFYKFALMKASEEIVTGHSRIRYSDGWSLPSFSYMEDLPVMLKEKNSEML</sequence>
<evidence type="ECO:0000256" key="10">
    <source>
        <dbReference type="RuleBase" id="RU004439"/>
    </source>
</evidence>
<keyword evidence="8" id="KW-1015">Disulfide bond</keyword>
<keyword evidence="7" id="KW-0472">Membrane</keyword>
<dbReference type="InterPro" id="IPR011162">
    <property type="entry name" value="MHC_I/II-like_Ag-recog"/>
</dbReference>
<organism evidence="12 13">
    <name type="scientific">Phrynosoma platyrhinos</name>
    <name type="common">Desert horned lizard</name>
    <dbReference type="NCBI Taxonomy" id="52577"/>
    <lineage>
        <taxon>Eukaryota</taxon>
        <taxon>Metazoa</taxon>
        <taxon>Chordata</taxon>
        <taxon>Craniata</taxon>
        <taxon>Vertebrata</taxon>
        <taxon>Euteleostomi</taxon>
        <taxon>Lepidosauria</taxon>
        <taxon>Squamata</taxon>
        <taxon>Bifurcata</taxon>
        <taxon>Unidentata</taxon>
        <taxon>Episquamata</taxon>
        <taxon>Toxicofera</taxon>
        <taxon>Iguania</taxon>
        <taxon>Phrynosomatidae</taxon>
        <taxon>Phrynosomatinae</taxon>
        <taxon>Phrynosoma</taxon>
    </lineage>
</organism>
<dbReference type="InterPro" id="IPR001039">
    <property type="entry name" value="MHC_I_a_a1/a2"/>
</dbReference>
<comment type="similarity">
    <text evidence="10">Belongs to the MHC class I family.</text>
</comment>
<evidence type="ECO:0000313" key="13">
    <source>
        <dbReference type="Proteomes" id="UP000826234"/>
    </source>
</evidence>
<keyword evidence="13" id="KW-1185">Reference proteome</keyword>
<feature type="domain" description="MHC class I-like antigen recognition-like" evidence="11">
    <location>
        <begin position="85"/>
        <end position="172"/>
    </location>
</feature>
<evidence type="ECO:0000256" key="8">
    <source>
        <dbReference type="ARBA" id="ARBA00023157"/>
    </source>
</evidence>
<dbReference type="PRINTS" id="PR01638">
    <property type="entry name" value="MHCCLASSI"/>
</dbReference>
<dbReference type="Pfam" id="PF00129">
    <property type="entry name" value="MHC_I"/>
    <property type="match status" value="2"/>
</dbReference>
<keyword evidence="9" id="KW-0325">Glycoprotein</keyword>
<keyword evidence="4" id="KW-0732">Signal</keyword>
<dbReference type="Gene3D" id="3.30.500.10">
    <property type="entry name" value="MHC class I-like antigen recognition-like"/>
    <property type="match status" value="2"/>
</dbReference>
<dbReference type="Proteomes" id="UP000826234">
    <property type="component" value="Unassembled WGS sequence"/>
</dbReference>
<accession>A0ABQ7TMH7</accession>
<dbReference type="PANTHER" id="PTHR16675:SF242">
    <property type="entry name" value="MAJOR HISTOCOMPATIBILITY COMPLEX CLASS I-RELATED GENE PROTEIN"/>
    <property type="match status" value="1"/>
</dbReference>
<keyword evidence="2" id="KW-0490">MHC I</keyword>
<protein>
    <recommendedName>
        <fullName evidence="11">MHC class I-like antigen recognition-like domain-containing protein</fullName>
    </recommendedName>
</protein>
<keyword evidence="6" id="KW-1133">Transmembrane helix</keyword>
<evidence type="ECO:0000259" key="11">
    <source>
        <dbReference type="Pfam" id="PF00129"/>
    </source>
</evidence>
<evidence type="ECO:0000256" key="6">
    <source>
        <dbReference type="ARBA" id="ARBA00022989"/>
    </source>
</evidence>
<dbReference type="InterPro" id="IPR050208">
    <property type="entry name" value="MHC_class-I_related"/>
</dbReference>
<dbReference type="InterPro" id="IPR011161">
    <property type="entry name" value="MHC_I-like_Ag-recog"/>
</dbReference>
<evidence type="ECO:0000256" key="7">
    <source>
        <dbReference type="ARBA" id="ARBA00023136"/>
    </source>
</evidence>
<dbReference type="PANTHER" id="PTHR16675">
    <property type="entry name" value="MHC CLASS I-RELATED"/>
    <property type="match status" value="1"/>
</dbReference>
<proteinExistence type="inferred from homology"/>
<evidence type="ECO:0000256" key="2">
    <source>
        <dbReference type="ARBA" id="ARBA00022451"/>
    </source>
</evidence>